<gene>
    <name evidence="2" type="ORF">L2716_06450</name>
</gene>
<evidence type="ECO:0000259" key="1">
    <source>
        <dbReference type="PROSITE" id="PS51186"/>
    </source>
</evidence>
<proteinExistence type="predicted"/>
<feature type="domain" description="N-acetyltransferase" evidence="1">
    <location>
        <begin position="151"/>
        <end position="287"/>
    </location>
</feature>
<dbReference type="CDD" id="cd04301">
    <property type="entry name" value="NAT_SF"/>
    <property type="match status" value="1"/>
</dbReference>
<dbReference type="EMBL" id="JAKIJS010000001">
    <property type="protein sequence ID" value="MCF6137365.1"/>
    <property type="molecule type" value="Genomic_DNA"/>
</dbReference>
<organism evidence="2 3">
    <name type="scientific">Pseudalkalibacillus berkeleyi</name>
    <dbReference type="NCBI Taxonomy" id="1069813"/>
    <lineage>
        <taxon>Bacteria</taxon>
        <taxon>Bacillati</taxon>
        <taxon>Bacillota</taxon>
        <taxon>Bacilli</taxon>
        <taxon>Bacillales</taxon>
        <taxon>Fictibacillaceae</taxon>
        <taxon>Pseudalkalibacillus</taxon>
    </lineage>
</organism>
<evidence type="ECO:0000313" key="3">
    <source>
        <dbReference type="Proteomes" id="UP001649381"/>
    </source>
</evidence>
<dbReference type="InterPro" id="IPR013653">
    <property type="entry name" value="GCN5-like_dom"/>
</dbReference>
<dbReference type="RefSeq" id="WP_236332893.1">
    <property type="nucleotide sequence ID" value="NZ_JAKIJS010000001.1"/>
</dbReference>
<dbReference type="InterPro" id="IPR016181">
    <property type="entry name" value="Acyl_CoA_acyltransferase"/>
</dbReference>
<sequence length="287" mass="32741">MKFQRVTSAVKFYELVYPYLMMDEALHNLPLGFLKRCAEKEKHQQFINQLNYFSLVTKQDSEIVLISLMTPSHSIGIYGDVSSENIESAVQITIENILEEEIVVPGVIGQNDLAYLFAKEWMKKTGQSFEVAMNQCIYKLSKVNELIMSSGTMRFATMGDLDLISSWIHRFSYATEAPFTMEQAKQKAEDFIKEDSVVLWIDDHPVSMARKARSTNNGICVNLVYTPPDHTRKGYATSCVAELSKHLLKEGYKFCTLYTDLSNVSSNSIYKKIGYRPIGNSIVYHFN</sequence>
<keyword evidence="2" id="KW-0012">Acyltransferase</keyword>
<dbReference type="SUPFAM" id="SSF55729">
    <property type="entry name" value="Acyl-CoA N-acyltransferases (Nat)"/>
    <property type="match status" value="1"/>
</dbReference>
<dbReference type="InterPro" id="IPR000182">
    <property type="entry name" value="GNAT_dom"/>
</dbReference>
<protein>
    <submittedName>
        <fullName evidence="2">GNAT family N-acetyltransferase</fullName>
        <ecNumber evidence="2">2.3.1.-</ecNumber>
    </submittedName>
</protein>
<dbReference type="GO" id="GO:0016746">
    <property type="term" value="F:acyltransferase activity"/>
    <property type="evidence" value="ECO:0007669"/>
    <property type="project" value="UniProtKB-KW"/>
</dbReference>
<evidence type="ECO:0000313" key="2">
    <source>
        <dbReference type="EMBL" id="MCF6137365.1"/>
    </source>
</evidence>
<dbReference type="PROSITE" id="PS51186">
    <property type="entry name" value="GNAT"/>
    <property type="match status" value="1"/>
</dbReference>
<dbReference type="Pfam" id="PF08445">
    <property type="entry name" value="FR47"/>
    <property type="match status" value="1"/>
</dbReference>
<keyword evidence="2" id="KW-0808">Transferase</keyword>
<reference evidence="2 3" key="1">
    <citation type="submission" date="2022-01" db="EMBL/GenBank/DDBJ databases">
        <title>Alkalihalobacillus sp. EGI L200015, a novel bacterium isolated from a salt lake sediment.</title>
        <authorList>
            <person name="Gao L."/>
            <person name="Fang B.-Z."/>
            <person name="Li W.-J."/>
        </authorList>
    </citation>
    <scope>NUCLEOTIDE SEQUENCE [LARGE SCALE GENOMIC DNA]</scope>
    <source>
        <strain evidence="2 3">KCTC 12718</strain>
    </source>
</reference>
<comment type="caution">
    <text evidence="2">The sequence shown here is derived from an EMBL/GenBank/DDBJ whole genome shotgun (WGS) entry which is preliminary data.</text>
</comment>
<name>A0ABS9H134_9BACL</name>
<dbReference type="EC" id="2.3.1.-" evidence="2"/>
<accession>A0ABS9H134</accession>
<dbReference type="Proteomes" id="UP001649381">
    <property type="component" value="Unassembled WGS sequence"/>
</dbReference>
<dbReference type="Gene3D" id="3.40.630.30">
    <property type="match status" value="1"/>
</dbReference>
<keyword evidence="3" id="KW-1185">Reference proteome</keyword>